<dbReference type="InterPro" id="IPR031570">
    <property type="entry name" value="NBEA/BDCP_DUF4704"/>
</dbReference>
<dbReference type="InterPro" id="IPR000409">
    <property type="entry name" value="BEACH_dom"/>
</dbReference>
<evidence type="ECO:0000259" key="13">
    <source>
        <dbReference type="PROSITE" id="PS51783"/>
    </source>
</evidence>
<feature type="domain" description="BEACH" evidence="12">
    <location>
        <begin position="2096"/>
        <end position="2385"/>
    </location>
</feature>
<evidence type="ECO:0000313" key="15">
    <source>
        <dbReference type="Proteomes" id="UP000261620"/>
    </source>
</evidence>
<dbReference type="InterPro" id="IPR036372">
    <property type="entry name" value="BEACH_dom_sf"/>
</dbReference>
<dbReference type="GO" id="GO:0005829">
    <property type="term" value="C:cytosol"/>
    <property type="evidence" value="ECO:0007669"/>
    <property type="project" value="TreeGrafter"/>
</dbReference>
<dbReference type="SMART" id="SM00320">
    <property type="entry name" value="WD40"/>
    <property type="match status" value="4"/>
</dbReference>
<dbReference type="PANTHER" id="PTHR13743:SF64">
    <property type="entry name" value="LIPOPOLYSACCHARIDE-RESPONSIVE AND BEIGE-LIKE ANCHOR PROTEIN"/>
    <property type="match status" value="1"/>
</dbReference>
<protein>
    <recommendedName>
        <fullName evidence="8">Neurobeachin</fullName>
    </recommendedName>
    <alternativeName>
        <fullName evidence="9">Lysosomal-trafficking regulator 2</fullName>
    </alternativeName>
</protein>
<dbReference type="SUPFAM" id="SSF50729">
    <property type="entry name" value="PH domain-like"/>
    <property type="match status" value="1"/>
</dbReference>
<dbReference type="SMART" id="SM01026">
    <property type="entry name" value="Beach"/>
    <property type="match status" value="1"/>
</dbReference>
<dbReference type="InterPro" id="IPR046851">
    <property type="entry name" value="NBCH_WD40"/>
</dbReference>
<dbReference type="InterPro" id="IPR011993">
    <property type="entry name" value="PH-like_dom_sf"/>
</dbReference>
<keyword evidence="4 10" id="KW-0853">WD repeat</keyword>
<evidence type="ECO:0000256" key="4">
    <source>
        <dbReference type="ARBA" id="ARBA00022574"/>
    </source>
</evidence>
<dbReference type="InterPro" id="IPR001680">
    <property type="entry name" value="WD40_rpt"/>
</dbReference>
<dbReference type="PANTHER" id="PTHR13743">
    <property type="entry name" value="BEIGE/BEACH-RELATED"/>
    <property type="match status" value="1"/>
</dbReference>
<feature type="region of interest" description="Disordered" evidence="11">
    <location>
        <begin position="903"/>
        <end position="1014"/>
    </location>
</feature>
<evidence type="ECO:0000259" key="12">
    <source>
        <dbReference type="PROSITE" id="PS50197"/>
    </source>
</evidence>
<evidence type="ECO:0000256" key="9">
    <source>
        <dbReference type="ARBA" id="ARBA00080802"/>
    </source>
</evidence>
<evidence type="ECO:0000256" key="10">
    <source>
        <dbReference type="PROSITE-ProRule" id="PRU00221"/>
    </source>
</evidence>
<feature type="domain" description="BEACH-type PH" evidence="13">
    <location>
        <begin position="1962"/>
        <end position="2070"/>
    </location>
</feature>
<dbReference type="InterPro" id="IPR023362">
    <property type="entry name" value="PH-BEACH_dom"/>
</dbReference>
<dbReference type="Proteomes" id="UP000261620">
    <property type="component" value="Unplaced"/>
</dbReference>
<dbReference type="Gene3D" id="1.10.1540.10">
    <property type="entry name" value="BEACH domain"/>
    <property type="match status" value="1"/>
</dbReference>
<evidence type="ECO:0000256" key="11">
    <source>
        <dbReference type="SAM" id="MobiDB-lite"/>
    </source>
</evidence>
<dbReference type="Gene3D" id="2.60.120.200">
    <property type="match status" value="1"/>
</dbReference>
<dbReference type="PROSITE" id="PS50197">
    <property type="entry name" value="BEACH"/>
    <property type="match status" value="1"/>
</dbReference>
<dbReference type="Ensembl" id="ENSMMOT00000007102.1">
    <property type="protein sequence ID" value="ENSMMOP00000006971.1"/>
    <property type="gene ID" value="ENSMMOG00000005406.1"/>
</dbReference>
<proteinExistence type="inferred from homology"/>
<dbReference type="InterPro" id="IPR050865">
    <property type="entry name" value="BEACH_Domain"/>
</dbReference>
<dbReference type="FunFam" id="2.30.29.30:FF:000059">
    <property type="entry name" value="neurobeachin isoform X1"/>
    <property type="match status" value="1"/>
</dbReference>
<dbReference type="Pfam" id="PF20426">
    <property type="entry name" value="NBCH_WD40"/>
    <property type="match status" value="1"/>
</dbReference>
<dbReference type="PROSITE" id="PS51783">
    <property type="entry name" value="PH_BEACH"/>
    <property type="match status" value="1"/>
</dbReference>
<dbReference type="FunFam" id="1.10.1540.10:FF:000001">
    <property type="entry name" value="neurobeachin isoform X1"/>
    <property type="match status" value="1"/>
</dbReference>
<evidence type="ECO:0000256" key="1">
    <source>
        <dbReference type="ARBA" id="ARBA00004170"/>
    </source>
</evidence>
<dbReference type="InterPro" id="IPR036322">
    <property type="entry name" value="WD40_repeat_dom_sf"/>
</dbReference>
<dbReference type="Pfam" id="PF02138">
    <property type="entry name" value="Beach"/>
    <property type="match status" value="1"/>
</dbReference>
<dbReference type="InterPro" id="IPR010508">
    <property type="entry name" value="NBEA-like_DUF1088"/>
</dbReference>
<dbReference type="Pfam" id="PF15787">
    <property type="entry name" value="DUF4704"/>
    <property type="match status" value="1"/>
</dbReference>
<dbReference type="GO" id="GO:0008104">
    <property type="term" value="P:intracellular protein localization"/>
    <property type="evidence" value="ECO:0007669"/>
    <property type="project" value="TreeGrafter"/>
</dbReference>
<dbReference type="GO" id="GO:0019901">
    <property type="term" value="F:protein kinase binding"/>
    <property type="evidence" value="ECO:0007669"/>
    <property type="project" value="TreeGrafter"/>
</dbReference>
<feature type="region of interest" description="Disordered" evidence="11">
    <location>
        <begin position="1541"/>
        <end position="1561"/>
    </location>
</feature>
<comment type="subunit">
    <text evidence="7">Interacts with RII subunit of PKA.</text>
</comment>
<dbReference type="CDD" id="cd01201">
    <property type="entry name" value="PH_BEACH"/>
    <property type="match status" value="1"/>
</dbReference>
<dbReference type="SUPFAM" id="SSF81837">
    <property type="entry name" value="BEACH domain"/>
    <property type="match status" value="1"/>
</dbReference>
<evidence type="ECO:0000256" key="6">
    <source>
        <dbReference type="ARBA" id="ARBA00023136"/>
    </source>
</evidence>
<evidence type="ECO:0000256" key="8">
    <source>
        <dbReference type="ARBA" id="ARBA00073055"/>
    </source>
</evidence>
<feature type="compositionally biased region" description="Polar residues" evidence="11">
    <location>
        <begin position="1144"/>
        <end position="1181"/>
    </location>
</feature>
<accession>A0A3Q3VVN1</accession>
<evidence type="ECO:0000256" key="7">
    <source>
        <dbReference type="ARBA" id="ARBA00065599"/>
    </source>
</evidence>
<dbReference type="FunFam" id="2.130.10.10:FF:000036">
    <property type="entry name" value="Neurobeachin isoform A"/>
    <property type="match status" value="1"/>
</dbReference>
<dbReference type="Pfam" id="PF20425">
    <property type="entry name" value="Neurobeachin"/>
    <property type="match status" value="1"/>
</dbReference>
<evidence type="ECO:0000256" key="2">
    <source>
        <dbReference type="ARBA" id="ARBA00008498"/>
    </source>
</evidence>
<name>A0A3Q3VVN1_MOLML</name>
<comment type="similarity">
    <text evidence="2">Belongs to the WD repeat neurobeachin family.</text>
</comment>
<keyword evidence="6" id="KW-0472">Membrane</keyword>
<dbReference type="Gene3D" id="2.30.29.30">
    <property type="entry name" value="Pleckstrin-homology domain (PH domain)/Phosphotyrosine-binding domain (PTB)"/>
    <property type="match status" value="1"/>
</dbReference>
<dbReference type="Pfam" id="PF14844">
    <property type="entry name" value="PH_BEACH"/>
    <property type="match status" value="1"/>
</dbReference>
<keyword evidence="3" id="KW-0597">Phosphoprotein</keyword>
<reference evidence="14" key="2">
    <citation type="submission" date="2025-09" db="UniProtKB">
        <authorList>
            <consortium name="Ensembl"/>
        </authorList>
    </citation>
    <scope>IDENTIFICATION</scope>
</reference>
<dbReference type="CDD" id="cd06071">
    <property type="entry name" value="Beach"/>
    <property type="match status" value="1"/>
</dbReference>
<keyword evidence="15" id="KW-1185">Reference proteome</keyword>
<dbReference type="Gene3D" id="2.130.10.10">
    <property type="entry name" value="YVTN repeat-like/Quinoprotein amine dehydrogenase"/>
    <property type="match status" value="2"/>
</dbReference>
<keyword evidence="5" id="KW-0677">Repeat</keyword>
<dbReference type="SUPFAM" id="SSF50978">
    <property type="entry name" value="WD40 repeat-like"/>
    <property type="match status" value="1"/>
</dbReference>
<dbReference type="GO" id="GO:0016020">
    <property type="term" value="C:membrane"/>
    <property type="evidence" value="ECO:0007669"/>
    <property type="project" value="UniProtKB-SubCell"/>
</dbReference>
<dbReference type="Pfam" id="PF06469">
    <property type="entry name" value="DUF1088"/>
    <property type="match status" value="1"/>
</dbReference>
<feature type="compositionally biased region" description="Basic and acidic residues" evidence="11">
    <location>
        <begin position="1070"/>
        <end position="1118"/>
    </location>
</feature>
<dbReference type="FunFam" id="2.60.120.200:FF:000010">
    <property type="entry name" value="neurobeachin isoform X2"/>
    <property type="match status" value="1"/>
</dbReference>
<organism evidence="14 15">
    <name type="scientific">Mola mola</name>
    <name type="common">Ocean sunfish</name>
    <name type="synonym">Tetraodon mola</name>
    <dbReference type="NCBI Taxonomy" id="94237"/>
    <lineage>
        <taxon>Eukaryota</taxon>
        <taxon>Metazoa</taxon>
        <taxon>Chordata</taxon>
        <taxon>Craniata</taxon>
        <taxon>Vertebrata</taxon>
        <taxon>Euteleostomi</taxon>
        <taxon>Actinopterygii</taxon>
        <taxon>Neopterygii</taxon>
        <taxon>Teleostei</taxon>
        <taxon>Neoteleostei</taxon>
        <taxon>Acanthomorphata</taxon>
        <taxon>Eupercaria</taxon>
        <taxon>Tetraodontiformes</taxon>
        <taxon>Molidae</taxon>
        <taxon>Mola</taxon>
    </lineage>
</organism>
<dbReference type="InterPro" id="IPR013320">
    <property type="entry name" value="ConA-like_dom_sf"/>
</dbReference>
<dbReference type="InterPro" id="IPR046852">
    <property type="entry name" value="Neurobeachin_a-sol"/>
</dbReference>
<dbReference type="SUPFAM" id="SSF49899">
    <property type="entry name" value="Concanavalin A-like lectins/glucanases"/>
    <property type="match status" value="1"/>
</dbReference>
<evidence type="ECO:0000256" key="5">
    <source>
        <dbReference type="ARBA" id="ARBA00022737"/>
    </source>
</evidence>
<evidence type="ECO:0000256" key="3">
    <source>
        <dbReference type="ARBA" id="ARBA00022553"/>
    </source>
</evidence>
<evidence type="ECO:0000313" key="14">
    <source>
        <dbReference type="Ensembl" id="ENSMMOP00000006971.1"/>
    </source>
</evidence>
<feature type="region of interest" description="Disordered" evidence="11">
    <location>
        <begin position="1039"/>
        <end position="1198"/>
    </location>
</feature>
<feature type="compositionally biased region" description="Polar residues" evidence="11">
    <location>
        <begin position="923"/>
        <end position="946"/>
    </location>
</feature>
<dbReference type="SUPFAM" id="SSF48371">
    <property type="entry name" value="ARM repeat"/>
    <property type="match status" value="1"/>
</dbReference>
<feature type="compositionally biased region" description="Basic and acidic residues" evidence="11">
    <location>
        <begin position="1130"/>
        <end position="1143"/>
    </location>
</feature>
<dbReference type="OMA" id="NMEASQP"/>
<feature type="repeat" description="WD" evidence="10">
    <location>
        <begin position="2509"/>
        <end position="2544"/>
    </location>
</feature>
<dbReference type="InterPro" id="IPR015943">
    <property type="entry name" value="WD40/YVTN_repeat-like_dom_sf"/>
</dbReference>
<dbReference type="PROSITE" id="PS50082">
    <property type="entry name" value="WD_REPEATS_2"/>
    <property type="match status" value="1"/>
</dbReference>
<feature type="compositionally biased region" description="Polar residues" evidence="11">
    <location>
        <begin position="1039"/>
        <end position="1048"/>
    </location>
</feature>
<sequence>MASEEAAGAAQPGDGEDGRAGAVALNPGVPIRGIKMKFAVLAGLVEVGEVSNRDIVETVFNLLVGGHFDLEMNFIIQEPESIVCMVELLDKCEPTCQAEVWSIFTAILKKSVRNLQVCTEVGLIQQVLQRISTTESMIADLLVDMLGVLASYSITVKELKLYFSKLQGEKGQWPCHAVKLLSVLRYMAHKSGPDSFFSFPGKNAAAIALPPIAKWPYQNGFTFHTWLRMDPLNNINVDKDKPYLYCFRTNKGLGYSAHFVGGCLIVTSLKSKGKGFQHCVKYDFKPQKWYMVTLVHIYNRWKNSEITCFVNGELASFGEIAWFVNTSDTFDKCFLGSSETADVNRVFCGQMGAVYLFGEALSAAQILAIYQLGPGYQGTFKYKAESDLLFAEHHKTLLYDGKLSSSIAFTYNPRATDAQLCLESSPKDNASIFVHSPHALMLQDVKAVVTHSVQSGIHSIGGVQVLFPLFAQLDYRQPSSHELDTSVCCTLLSFVMELLKNSVAMQEQVLACKGFLVIGYTLEKSSKVHMTRPVLDIVLAFSRYLSNLQNGIMLLKQLCDHILFNPAIWIHAPAKVQLTLYTYLATEFISTVTIYNTIRRVGTVLQVMHTLKYYYWVINPQDRSGVIPKGIDGPRPNQKEILSLRAFLLLFVKQLIMKVRQNRHELTYILRYLFSVCSDSQDDNLMDVLQLLVALMSEHPGSMVQLLASKTEGIRVQTLKVLGYFLKHMPPKRKSEVMLNYGLFSLLTERLVLHSSQFTMTTYNVLFEILTEQICTQVIHKQHPDPDSTVKILNPQILKVIAALLKNCPPSPESMEVRRVFLSDMIKLFNNSRENRRSLLQCSVWQEWMLSLCFINPRNNEEQKITEMVYAIFRILLYHAIKYEWGGWRVWVDTLSITHSKATVTDENNEEEQSQDTRKHQLETSADETTCNPQTSVSDQAATDNRNAVDVVGDSAKTSVSDTAKMPVADDDESESEPSNAESSHSMKEDTLNETDTEVPVVSEKEAKTDQMSPEAVACLENSIMGGATVFNEDLVDVSSVSDQIQTSDADDSHEEPSHVAAPVSEDGEVAIKEEDKREDVEEKKNERQEMKGDQEKGETQEVSMTEKTRESEAKEEQVSDSVNLTLSAKKPEPCVTEPRECEQSSSISETTSADQQPSDTTPPSTAQEVASASTSHIQLSDTTDTTEEETPSNPAESKIKIARLDVSNVALDTERLELKETSAAVCTFLIFLREGSMSAPRSTMFRIPEFRWSHMHQRLLTDLLFSIETDIQMWRSHSTKTILDFVNSSENVVFVHNSIHLISQVVDNLIMACGGILPLLSAATSSSHEMEKIEPSQGLAVEASVTFLQRLINLMDVLMFGSSLNFTEIEAEKNMSSGGILRQCLRLVCAMAVRNCLECQQAHFKHATEGTAHSYSAMPSTSKSAFSPVDAVTGGMSPVSDLDRLLQDMDINRLRAVVFRDIEDSKQAQFLALAVVYFISVLMVSKYRDILEPHKDNKYPQRSHSARSTGKLKKSSKLGICTVEIENGVSLRRYDSGISEDQTSAAASEGDLPSTGVTHGPDAISEALSTLSSEVRPSLPADSKGKNVKDILRSLVSTPSDDVVVDPSLLPPSFLGGMGDMSRESFSSFDRSVIVAPKKAATAPSVSSGTPINSVAVVSSGDASQRTSADSAGHTPIPFYLPCTVFVCCLHHISSISERLEHALEKAAPLLREIFVDFAPFLSRTLLGSHGQELLIEGTSLVCMKSSSSVVELVMLLCSQEWQNSIQKNAGLAFIELVNEGRLLSHTMKDHLVRVANEAEFILSRQRAEDIHKHAEFESSCAQYAAEKRDEEKMCDHLIRAAKYRDHVTATQLVQKIVNILTDKHGAWGSSAMSRPREFWRLDFWEDDLRRRRRFIRNPFGSTHSEASLKAAAEHACEEDILKGKQTIRSQVLGNQNSESDTLLDGDDDTLSSLDEKDLENLTGPVNLSTSAQLVAPAVVLKGTLSITASELFFEVDEEEPSFRAIDPKILAYTEGLHGKWLFTEIRSIFSRRYLLQNTAVEIFMANRMAVMFNLPDAATVKKVVHSLPRVGVGTNFGLPQTRISPYDVTKMQLNQHQHKSFRNHFEIVLLVILYLRFVSFSPLVLPPGRTFNDLNQYPIFPWVITNYDSEELDLTLPCNFRDLSKPIGALNPKRAAFFSDRYESWEDDQVPKFHYGTHYSTSSFTLMWLLRIEPFTTFFLNFQGGKFDHADRTFSSVSRAWRNCQRDTSDVKELIPEFFYLPEMFVNANSYNLGVMEDGMVVSDVELPRWAKSPEEFVRIHRLALESEFVSCQLHQWIDLIFGYKQQGPEAARSLNVFYYLTYEGAVNLSSINDPMLREAVESQIRSFGQTPCQLLIEPHPPRSSAMQVTPMMFTEQMQQDVIMVLKFPSNSPVTHVTANTQQGLTWPAIITVTANRLFAVNKWHGLTANNTGSHRRQISDLLDQSIQINSQCFVITADNRFILLCGFWDKSFRVYSTDSGKLSQIVFGHRDVVTCLARSESYIGGDCYILSGSRDATLLLWYWNGKYNSIGESPGTEFTTPRAILTGHDCEVTCASVCAELGLVISGCKEGPCLIHSMNGDLLRTLEAPENCTQPRLIQSSTEGNCIIYYDKGQFCLFSVNGKLLGHMEVEDSIKAMLLSRDGQYLLTGGDGGVVSVWQVYSLKQLFTYPACDAGIRSMAMSHDQRCIITGMASGSIVLFYNDFNRWHHEYQTRY</sequence>
<comment type="subcellular location">
    <subcellularLocation>
        <location evidence="1">Membrane</location>
        <topology evidence="1">Peripheral membrane protein</topology>
    </subcellularLocation>
</comment>
<dbReference type="InterPro" id="IPR016024">
    <property type="entry name" value="ARM-type_fold"/>
</dbReference>
<dbReference type="Pfam" id="PF13385">
    <property type="entry name" value="Laminin_G_3"/>
    <property type="match status" value="1"/>
</dbReference>
<reference evidence="14" key="1">
    <citation type="submission" date="2025-08" db="UniProtKB">
        <authorList>
            <consortium name="Ensembl"/>
        </authorList>
    </citation>
    <scope>IDENTIFICATION</scope>
</reference>